<dbReference type="GO" id="GO:0002376">
    <property type="term" value="P:immune system process"/>
    <property type="evidence" value="ECO:0007669"/>
    <property type="project" value="UniProtKB-KW"/>
</dbReference>
<dbReference type="InterPro" id="IPR050413">
    <property type="entry name" value="TCR_beta_variable"/>
</dbReference>
<organism evidence="5 6">
    <name type="scientific">Neophocaena asiaeorientalis asiaeorientalis</name>
    <name type="common">Yangtze finless porpoise</name>
    <name type="synonym">Neophocaena phocaenoides subsp. asiaeorientalis</name>
    <dbReference type="NCBI Taxonomy" id="1706337"/>
    <lineage>
        <taxon>Eukaryota</taxon>
        <taxon>Metazoa</taxon>
        <taxon>Chordata</taxon>
        <taxon>Craniata</taxon>
        <taxon>Vertebrata</taxon>
        <taxon>Euteleostomi</taxon>
        <taxon>Mammalia</taxon>
        <taxon>Eutheria</taxon>
        <taxon>Laurasiatheria</taxon>
        <taxon>Artiodactyla</taxon>
        <taxon>Whippomorpha</taxon>
        <taxon>Cetacea</taxon>
        <taxon>Odontoceti</taxon>
        <taxon>Phocoenidae</taxon>
        <taxon>Neophocaena</taxon>
    </lineage>
</organism>
<dbReference type="Gene3D" id="2.60.40.10">
    <property type="entry name" value="Immunoglobulins"/>
    <property type="match status" value="2"/>
</dbReference>
<dbReference type="InterPro" id="IPR007110">
    <property type="entry name" value="Ig-like_dom"/>
</dbReference>
<evidence type="ECO:0000313" key="5">
    <source>
        <dbReference type="Proteomes" id="UP000252040"/>
    </source>
</evidence>
<dbReference type="Pfam" id="PF07686">
    <property type="entry name" value="V-set"/>
    <property type="match status" value="2"/>
</dbReference>
<dbReference type="KEGG" id="nasi:112408477"/>
<dbReference type="PANTHER" id="PTHR23268">
    <property type="entry name" value="T-CELL RECEPTOR BETA CHAIN"/>
    <property type="match status" value="1"/>
</dbReference>
<dbReference type="InterPro" id="IPR013106">
    <property type="entry name" value="Ig_V-set"/>
</dbReference>
<gene>
    <name evidence="6" type="primary">LOC112408477</name>
</gene>
<keyword evidence="1 3" id="KW-0732">Signal</keyword>
<dbReference type="Proteomes" id="UP000252040">
    <property type="component" value="Unplaced"/>
</dbReference>
<dbReference type="InterPro" id="IPR003599">
    <property type="entry name" value="Ig_sub"/>
</dbReference>
<dbReference type="FunCoup" id="A0A341CGW1">
    <property type="interactions" value="14"/>
</dbReference>
<dbReference type="GO" id="GO:0005886">
    <property type="term" value="C:plasma membrane"/>
    <property type="evidence" value="ECO:0007669"/>
    <property type="project" value="TreeGrafter"/>
</dbReference>
<reference evidence="6" key="1">
    <citation type="submission" date="2025-08" db="UniProtKB">
        <authorList>
            <consortium name="RefSeq"/>
        </authorList>
    </citation>
    <scope>IDENTIFICATION</scope>
    <source>
        <tissue evidence="6">Meat</tissue>
    </source>
</reference>
<sequence>MGSMLLCCVVFCLLGTGSMDVGITQTPRNRMANTGKSTVLECSQTKGHGSMYWYRQDPGLGLRLIYYSHGVNDINKGDVSDGYRVSRKEQAKFSLFLEPATRNQTALYFCASSSCTVLPGHLLSTQKDGVDLKDAVVTQFPRHKVSKTGKELTLQCSQKQSHYSMYWYRQDPGFGLRLIYYSTNTNITEKGDVPEGYRVSRNELEYFPLTLKSASTNQTSVYFCASSESTVLQGCFLSAQKEGQTKE</sequence>
<feature type="chain" id="PRO_5016375755" evidence="3">
    <location>
        <begin position="20"/>
        <end position="247"/>
    </location>
</feature>
<evidence type="ECO:0000256" key="2">
    <source>
        <dbReference type="ARBA" id="ARBA00022859"/>
    </source>
</evidence>
<dbReference type="PROSITE" id="PS50835">
    <property type="entry name" value="IG_LIKE"/>
    <property type="match status" value="1"/>
</dbReference>
<name>A0A341CGW1_NEOAA</name>
<evidence type="ECO:0000259" key="4">
    <source>
        <dbReference type="PROSITE" id="PS50835"/>
    </source>
</evidence>
<dbReference type="SUPFAM" id="SSF48726">
    <property type="entry name" value="Immunoglobulin"/>
    <property type="match status" value="2"/>
</dbReference>
<dbReference type="PANTHER" id="PTHR23268:SF54">
    <property type="entry name" value="T CELL RECEPTOR BETA VARIABLE 24-1"/>
    <property type="match status" value="1"/>
</dbReference>
<dbReference type="STRING" id="1706337.A0A341CGW1"/>
<dbReference type="InterPro" id="IPR013783">
    <property type="entry name" value="Ig-like_fold"/>
</dbReference>
<dbReference type="RefSeq" id="XP_024613845.1">
    <property type="nucleotide sequence ID" value="XM_024758077.1"/>
</dbReference>
<dbReference type="SMART" id="SM00406">
    <property type="entry name" value="IGv"/>
    <property type="match status" value="2"/>
</dbReference>
<dbReference type="InterPro" id="IPR036179">
    <property type="entry name" value="Ig-like_dom_sf"/>
</dbReference>
<proteinExistence type="predicted"/>
<evidence type="ECO:0000256" key="1">
    <source>
        <dbReference type="ARBA" id="ARBA00022729"/>
    </source>
</evidence>
<evidence type="ECO:0000313" key="6">
    <source>
        <dbReference type="RefSeq" id="XP_024613845.1"/>
    </source>
</evidence>
<accession>A0A341CGW1</accession>
<dbReference type="GeneID" id="112408477"/>
<dbReference type="AlphaFoldDB" id="A0A341CGW1"/>
<keyword evidence="2" id="KW-0391">Immunity</keyword>
<dbReference type="InParanoid" id="A0A341CGW1"/>
<dbReference type="SMART" id="SM00409">
    <property type="entry name" value="IG"/>
    <property type="match status" value="2"/>
</dbReference>
<feature type="signal peptide" evidence="3">
    <location>
        <begin position="1"/>
        <end position="19"/>
    </location>
</feature>
<dbReference type="GO" id="GO:0007166">
    <property type="term" value="P:cell surface receptor signaling pathway"/>
    <property type="evidence" value="ECO:0007669"/>
    <property type="project" value="TreeGrafter"/>
</dbReference>
<keyword evidence="5" id="KW-1185">Reference proteome</keyword>
<feature type="domain" description="Ig-like" evidence="4">
    <location>
        <begin position="135"/>
        <end position="224"/>
    </location>
</feature>
<evidence type="ECO:0000256" key="3">
    <source>
        <dbReference type="SAM" id="SignalP"/>
    </source>
</evidence>
<protein>
    <submittedName>
        <fullName evidence="6">Uncharacterized protein LOC112408477</fullName>
    </submittedName>
</protein>